<feature type="chain" id="PRO_5031066826" evidence="1">
    <location>
        <begin position="19"/>
        <end position="244"/>
    </location>
</feature>
<proteinExistence type="predicted"/>
<protein>
    <submittedName>
        <fullName evidence="2">Uncharacterized protein</fullName>
    </submittedName>
</protein>
<keyword evidence="3" id="KW-1185">Reference proteome</keyword>
<dbReference type="AlphaFoldDB" id="A0A7W8GE44"/>
<evidence type="ECO:0000256" key="1">
    <source>
        <dbReference type="SAM" id="SignalP"/>
    </source>
</evidence>
<organism evidence="2 3">
    <name type="scientific">Deinococcus budaensis</name>
    <dbReference type="NCBI Taxonomy" id="1665626"/>
    <lineage>
        <taxon>Bacteria</taxon>
        <taxon>Thermotogati</taxon>
        <taxon>Deinococcota</taxon>
        <taxon>Deinococci</taxon>
        <taxon>Deinococcales</taxon>
        <taxon>Deinococcaceae</taxon>
        <taxon>Deinococcus</taxon>
    </lineage>
</organism>
<accession>A0A7W8GE44</accession>
<name>A0A7W8GE44_9DEIO</name>
<feature type="signal peptide" evidence="1">
    <location>
        <begin position="1"/>
        <end position="18"/>
    </location>
</feature>
<comment type="caution">
    <text evidence="2">The sequence shown here is derived from an EMBL/GenBank/DDBJ whole genome shotgun (WGS) entry which is preliminary data.</text>
</comment>
<dbReference type="PROSITE" id="PS51257">
    <property type="entry name" value="PROKAR_LIPOPROTEIN"/>
    <property type="match status" value="1"/>
</dbReference>
<gene>
    <name evidence="2" type="ORF">HNQ09_001011</name>
</gene>
<sequence length="244" mass="23970">MRPLLLTPLLLLAACAPATTSRTPAPAFSAAFAPEGVAWVWVDAGKACVARAPSYRAVCPRLPGAAVGVGWNGGDAWAALPGAGLLVTLDRAARSVPAGRVVALSNTRAYREDGSAVTFAGAPATGVPGAPSAAITGGDGQDYVLLAGALRRVADGAVIETAAGPLLQATPGGARSADVAGVVTPSGTYRLTGGTLQRLDAAGRVLASVPHGPGRVGVVGGDVVTVSPGGAVGIFGVDLTPVRR</sequence>
<dbReference type="EMBL" id="JACHFN010000003">
    <property type="protein sequence ID" value="MBB5233581.1"/>
    <property type="molecule type" value="Genomic_DNA"/>
</dbReference>
<keyword evidence="1" id="KW-0732">Signal</keyword>
<evidence type="ECO:0000313" key="2">
    <source>
        <dbReference type="EMBL" id="MBB5233581.1"/>
    </source>
</evidence>
<reference evidence="2 3" key="1">
    <citation type="submission" date="2020-08" db="EMBL/GenBank/DDBJ databases">
        <title>Genomic Encyclopedia of Type Strains, Phase IV (KMG-IV): sequencing the most valuable type-strain genomes for metagenomic binning, comparative biology and taxonomic classification.</title>
        <authorList>
            <person name="Goeker M."/>
        </authorList>
    </citation>
    <scope>NUCLEOTIDE SEQUENCE [LARGE SCALE GENOMIC DNA]</scope>
    <source>
        <strain evidence="2 3">DSM 101791</strain>
    </source>
</reference>
<evidence type="ECO:0000313" key="3">
    <source>
        <dbReference type="Proteomes" id="UP000525389"/>
    </source>
</evidence>
<dbReference type="RefSeq" id="WP_184026316.1">
    <property type="nucleotide sequence ID" value="NZ_JACHFN010000003.1"/>
</dbReference>
<dbReference type="Proteomes" id="UP000525389">
    <property type="component" value="Unassembled WGS sequence"/>
</dbReference>